<proteinExistence type="predicted"/>
<dbReference type="RefSeq" id="WP_379703605.1">
    <property type="nucleotide sequence ID" value="NZ_JBHTAT010000001.1"/>
</dbReference>
<reference evidence="1 2" key="1">
    <citation type="journal article" date="2019" name="Int. J. Syst. Evol. Microbiol.">
        <title>The Global Catalogue of Microorganisms (GCM) 10K type strain sequencing project: providing services to taxonomists for standard genome sequencing and annotation.</title>
        <authorList>
            <consortium name="The Broad Institute Genomics Platform"/>
            <consortium name="The Broad Institute Genome Sequencing Center for Infectious Disease"/>
            <person name="Wu L."/>
            <person name="Ma J."/>
        </authorList>
    </citation>
    <scope>NUCLEOTIDE SEQUENCE [LARGE SCALE GENOMIC DNA]</scope>
    <source>
        <strain evidence="1 2">GX21</strain>
    </source>
</reference>
<dbReference type="Proteomes" id="UP001596434">
    <property type="component" value="Unassembled WGS sequence"/>
</dbReference>
<protein>
    <recommendedName>
        <fullName evidence="3">GntR family transcriptional regulator</fullName>
    </recommendedName>
</protein>
<keyword evidence="2" id="KW-1185">Reference proteome</keyword>
<dbReference type="EMBL" id="JBHTAT010000001">
    <property type="protein sequence ID" value="MFC7255381.1"/>
    <property type="molecule type" value="Genomic_DNA"/>
</dbReference>
<dbReference type="InterPro" id="IPR036390">
    <property type="entry name" value="WH_DNA-bd_sf"/>
</dbReference>
<evidence type="ECO:0008006" key="3">
    <source>
        <dbReference type="Google" id="ProtNLM"/>
    </source>
</evidence>
<comment type="caution">
    <text evidence="1">The sequence shown here is derived from an EMBL/GenBank/DDBJ whole genome shotgun (WGS) entry which is preliminary data.</text>
</comment>
<dbReference type="SUPFAM" id="SSF46785">
    <property type="entry name" value="Winged helix' DNA-binding domain"/>
    <property type="match status" value="1"/>
</dbReference>
<evidence type="ECO:0000313" key="2">
    <source>
        <dbReference type="Proteomes" id="UP001596434"/>
    </source>
</evidence>
<organism evidence="1 2">
    <name type="scientific">Haloplanus litoreus</name>
    <dbReference type="NCBI Taxonomy" id="767515"/>
    <lineage>
        <taxon>Archaea</taxon>
        <taxon>Methanobacteriati</taxon>
        <taxon>Methanobacteriota</taxon>
        <taxon>Stenosarchaea group</taxon>
        <taxon>Halobacteria</taxon>
        <taxon>Halobacteriales</taxon>
        <taxon>Haloferacaceae</taxon>
        <taxon>Haloplanus</taxon>
    </lineage>
</organism>
<name>A0ABD5ZYR3_9EURY</name>
<gene>
    <name evidence="1" type="ORF">ACFQKE_08770</name>
</gene>
<sequence length="56" mass="6145">MTKAATGYVGQRSTADNLSDDVDVSWRTVQRALKELAELGHLDRRDDGTGRELVLG</sequence>
<dbReference type="AlphaFoldDB" id="A0ABD5ZYR3"/>
<evidence type="ECO:0000313" key="1">
    <source>
        <dbReference type="EMBL" id="MFC7255381.1"/>
    </source>
</evidence>
<dbReference type="GeneID" id="96953738"/>
<accession>A0ABD5ZYR3</accession>